<evidence type="ECO:0000313" key="2">
    <source>
        <dbReference type="Proteomes" id="UP001633002"/>
    </source>
</evidence>
<dbReference type="Proteomes" id="UP001633002">
    <property type="component" value="Unassembled WGS sequence"/>
</dbReference>
<evidence type="ECO:0000313" key="1">
    <source>
        <dbReference type="EMBL" id="KAL3689346.1"/>
    </source>
</evidence>
<dbReference type="AlphaFoldDB" id="A0ABD3HET5"/>
<comment type="caution">
    <text evidence="1">The sequence shown here is derived from an EMBL/GenBank/DDBJ whole genome shotgun (WGS) entry which is preliminary data.</text>
</comment>
<organism evidence="1 2">
    <name type="scientific">Riccia sorocarpa</name>
    <dbReference type="NCBI Taxonomy" id="122646"/>
    <lineage>
        <taxon>Eukaryota</taxon>
        <taxon>Viridiplantae</taxon>
        <taxon>Streptophyta</taxon>
        <taxon>Embryophyta</taxon>
        <taxon>Marchantiophyta</taxon>
        <taxon>Marchantiopsida</taxon>
        <taxon>Marchantiidae</taxon>
        <taxon>Marchantiales</taxon>
        <taxon>Ricciaceae</taxon>
        <taxon>Riccia</taxon>
    </lineage>
</organism>
<protein>
    <submittedName>
        <fullName evidence="1">Uncharacterized protein</fullName>
    </submittedName>
</protein>
<dbReference type="EMBL" id="JBJQOH010000004">
    <property type="protein sequence ID" value="KAL3689346.1"/>
    <property type="molecule type" value="Genomic_DNA"/>
</dbReference>
<reference evidence="1 2" key="1">
    <citation type="submission" date="2024-09" db="EMBL/GenBank/DDBJ databases">
        <title>Chromosome-scale assembly of Riccia sorocarpa.</title>
        <authorList>
            <person name="Paukszto L."/>
        </authorList>
    </citation>
    <scope>NUCLEOTIDE SEQUENCE [LARGE SCALE GENOMIC DNA]</scope>
    <source>
        <strain evidence="1">LP-2024</strain>
        <tissue evidence="1">Aerial parts of the thallus</tissue>
    </source>
</reference>
<gene>
    <name evidence="1" type="ORF">R1sor_015655</name>
</gene>
<proteinExistence type="predicted"/>
<name>A0ABD3HET5_9MARC</name>
<sequence length="139" mass="14850">MGSNGRASKISSYSGFAGHTVNASTHKRASANGEKGLLVIMASEAQFTERRKIVDIQEPKTLKKEILARLIATSAALVKSGNLLGAAIGDEMSTADKSCDHRRCARIPVKKCSGSTAQQVCSKPLDWCQVDGRKMVPDC</sequence>
<accession>A0ABD3HET5</accession>
<keyword evidence="2" id="KW-1185">Reference proteome</keyword>